<dbReference type="RefSeq" id="WP_085674091.1">
    <property type="nucleotide sequence ID" value="NZ_LQPW01000176.1"/>
</dbReference>
<keyword evidence="3" id="KW-1185">Reference proteome</keyword>
<dbReference type="InterPro" id="IPR038332">
    <property type="entry name" value="PPE_sf"/>
</dbReference>
<dbReference type="Proteomes" id="UP000193317">
    <property type="component" value="Unassembled WGS sequence"/>
</dbReference>
<dbReference type="EMBL" id="LQPW01000176">
    <property type="protein sequence ID" value="ORW88062.1"/>
    <property type="molecule type" value="Genomic_DNA"/>
</dbReference>
<dbReference type="OrthoDB" id="4752283at2"/>
<evidence type="ECO:0000313" key="3">
    <source>
        <dbReference type="Proteomes" id="UP000193317"/>
    </source>
</evidence>
<gene>
    <name evidence="2" type="ORF">AWC27_14445</name>
</gene>
<dbReference type="Pfam" id="PF00934">
    <property type="entry name" value="PE"/>
    <property type="match status" value="1"/>
</dbReference>
<comment type="caution">
    <text evidence="2">The sequence shown here is derived from an EMBL/GenBank/DDBJ whole genome shotgun (WGS) entry which is preliminary data.</text>
</comment>
<evidence type="ECO:0000313" key="2">
    <source>
        <dbReference type="EMBL" id="ORW88062.1"/>
    </source>
</evidence>
<organism evidence="2 3">
    <name type="scientific">Mycobacterium szulgai</name>
    <dbReference type="NCBI Taxonomy" id="1787"/>
    <lineage>
        <taxon>Bacteria</taxon>
        <taxon>Bacillati</taxon>
        <taxon>Actinomycetota</taxon>
        <taxon>Actinomycetes</taxon>
        <taxon>Mycobacteriales</taxon>
        <taxon>Mycobacteriaceae</taxon>
        <taxon>Mycobacterium</taxon>
    </lineage>
</organism>
<dbReference type="Gene3D" id="1.10.287.850">
    <property type="entry name" value="HP0062-like domain"/>
    <property type="match status" value="1"/>
</dbReference>
<dbReference type="InterPro" id="IPR000084">
    <property type="entry name" value="PE-PGRS_N"/>
</dbReference>
<accession>A0A1X2DIS2</accession>
<dbReference type="AlphaFoldDB" id="A0A1X2DIS2"/>
<feature type="domain" description="PE" evidence="1">
    <location>
        <begin position="4"/>
        <end position="94"/>
    </location>
</feature>
<proteinExistence type="predicted"/>
<sequence>MSYVVTTPELVTTAAGNLAAIGSAVEDAAWAAAGSTTGVAPAAADEVSLAISRLFGSFGNEFQAVSAQAAAFHGEFVRLLNGGAAAYLSAEIANAEQNLLSPPAAAPAAPGGAYERLFVNTTTNLQLLGRTWAAHPFPLLSQVLANQQRYWQQIGTEIVSSIQNIPNALANLPATVQAGIRELSTFPWAYYTQQFVSTQIGFAQTFFTALNSAATGIVAGLPAFGSGLQVAFQALLAGDYYGAVEDAGTALANLLVTGFNTSNYTVAVSGFPVVDITATAYPVALGPLPDFFTAVGVFGQDAQYITNLMPAGSVPRQISQNFTNVLNTLTNPNITAVATLSIDVLAPSATGSLSGFFALPEVLTYSALGPPITTLTGLATSATAVQQALAAGNFVGALGAIGDAPAVVADSFLNGHVIKDVLISVPSGLPSFLAPPLPTQILVTLHLPFDGILVPPANLTATVDTNSQIPIPGIPFGATIYGTPFMGLAPLLINYLPQQLALAIAPAA</sequence>
<reference evidence="2 3" key="1">
    <citation type="submission" date="2016-01" db="EMBL/GenBank/DDBJ databases">
        <title>The new phylogeny of the genus Mycobacterium.</title>
        <authorList>
            <person name="Tarcisio F."/>
            <person name="Conor M."/>
            <person name="Antonella G."/>
            <person name="Elisabetta G."/>
            <person name="Giulia F.S."/>
            <person name="Sara T."/>
            <person name="Anna F."/>
            <person name="Clotilde B."/>
            <person name="Roberto B."/>
            <person name="Veronica D.S."/>
            <person name="Fabio R."/>
            <person name="Monica P."/>
            <person name="Olivier J."/>
            <person name="Enrico T."/>
            <person name="Nicola S."/>
        </authorList>
    </citation>
    <scope>NUCLEOTIDE SEQUENCE [LARGE SCALE GENOMIC DNA]</scope>
    <source>
        <strain evidence="2 3">DSM 44166</strain>
    </source>
</reference>
<protein>
    <recommendedName>
        <fullName evidence="1">PE domain-containing protein</fullName>
    </recommendedName>
</protein>
<evidence type="ECO:0000259" key="1">
    <source>
        <dbReference type="Pfam" id="PF00934"/>
    </source>
</evidence>
<dbReference type="SUPFAM" id="SSF140459">
    <property type="entry name" value="PE/PPE dimer-like"/>
    <property type="match status" value="1"/>
</dbReference>
<name>A0A1X2DIS2_MYCSZ</name>